<dbReference type="InterPro" id="IPR018649">
    <property type="entry name" value="SHOCT"/>
</dbReference>
<dbReference type="Pfam" id="PF09851">
    <property type="entry name" value="SHOCT"/>
    <property type="match status" value="1"/>
</dbReference>
<evidence type="ECO:0000256" key="1">
    <source>
        <dbReference type="SAM" id="SignalP"/>
    </source>
</evidence>
<comment type="caution">
    <text evidence="3">The sequence shown here is derived from an EMBL/GenBank/DDBJ whole genome shotgun (WGS) entry which is preliminary data.</text>
</comment>
<reference evidence="3 4" key="1">
    <citation type="submission" date="2020-10" db="EMBL/GenBank/DDBJ databases">
        <title>Connecting structure to function with the recovery of over 1000 high-quality activated sludge metagenome-assembled genomes encoding full-length rRNA genes using long-read sequencing.</title>
        <authorList>
            <person name="Singleton C.M."/>
            <person name="Petriglieri F."/>
            <person name="Kristensen J.M."/>
            <person name="Kirkegaard R.H."/>
            <person name="Michaelsen T.Y."/>
            <person name="Andersen M.H."/>
            <person name="Karst S.M."/>
            <person name="Dueholm M.S."/>
            <person name="Nielsen P.H."/>
            <person name="Albertsen M."/>
        </authorList>
    </citation>
    <scope>NUCLEOTIDE SEQUENCE [LARGE SCALE GENOMIC DNA]</scope>
    <source>
        <strain evidence="3">EsbW_18-Q3-R4-48_BATAC.463</strain>
    </source>
</reference>
<dbReference type="Proteomes" id="UP000739411">
    <property type="component" value="Unassembled WGS sequence"/>
</dbReference>
<sequence length="215" mass="23225">MKALAITLFVLSTWICNADAQENFANAWPAINYYTKVPIRVAVVDEREYVKSGTKDSSYVGAIRNNYGIPRNVYTASGGPVAEDVEKAIVNGLSNVGINAEIADAASKSSRRSSQSGERLLLITLSEWVSDSYRNSVGFSHKLTASLFDHDGGRIALAITQKGKNNNLGSLQNAANVGDKGDAKSRLVALKALLDSGVITRDDYERKKQEILGTL</sequence>
<feature type="signal peptide" evidence="1">
    <location>
        <begin position="1"/>
        <end position="20"/>
    </location>
</feature>
<feature type="chain" id="PRO_5037818371" evidence="1">
    <location>
        <begin position="21"/>
        <end position="215"/>
    </location>
</feature>
<keyword evidence="1" id="KW-0732">Signal</keyword>
<gene>
    <name evidence="3" type="ORF">IPJ38_02390</name>
</gene>
<organism evidence="3 4">
    <name type="scientific">Candidatus Dechloromonas phosphorivorans</name>
    <dbReference type="NCBI Taxonomy" id="2899244"/>
    <lineage>
        <taxon>Bacteria</taxon>
        <taxon>Pseudomonadati</taxon>
        <taxon>Pseudomonadota</taxon>
        <taxon>Betaproteobacteria</taxon>
        <taxon>Rhodocyclales</taxon>
        <taxon>Azonexaceae</taxon>
        <taxon>Dechloromonas</taxon>
    </lineage>
</organism>
<name>A0A935MS46_9RHOO</name>
<proteinExistence type="predicted"/>
<dbReference type="AlphaFoldDB" id="A0A935MS46"/>
<protein>
    <submittedName>
        <fullName evidence="3">SHOCT domain-containing protein</fullName>
    </submittedName>
</protein>
<feature type="domain" description="SHOCT" evidence="2">
    <location>
        <begin position="187"/>
        <end position="212"/>
    </location>
</feature>
<evidence type="ECO:0000259" key="2">
    <source>
        <dbReference type="Pfam" id="PF09851"/>
    </source>
</evidence>
<evidence type="ECO:0000313" key="4">
    <source>
        <dbReference type="Proteomes" id="UP000739411"/>
    </source>
</evidence>
<evidence type="ECO:0000313" key="3">
    <source>
        <dbReference type="EMBL" id="MBK7414124.1"/>
    </source>
</evidence>
<dbReference type="EMBL" id="JADJMS010000006">
    <property type="protein sequence ID" value="MBK7414124.1"/>
    <property type="molecule type" value="Genomic_DNA"/>
</dbReference>
<accession>A0A935MS46</accession>